<dbReference type="EMBL" id="LT622866">
    <property type="protein sequence ID" value="SCW21890.1"/>
    <property type="molecule type" value="Genomic_DNA"/>
</dbReference>
<evidence type="ECO:0000256" key="1">
    <source>
        <dbReference type="SAM" id="Phobius"/>
    </source>
</evidence>
<dbReference type="Gene3D" id="1.25.40.10">
    <property type="entry name" value="Tetratricopeptide repeat domain"/>
    <property type="match status" value="1"/>
</dbReference>
<keyword evidence="1" id="KW-0812">Transmembrane</keyword>
<keyword evidence="1" id="KW-1133">Transmembrane helix</keyword>
<gene>
    <name evidence="2" type="primary">ycf37</name>
    <name evidence="2" type="ORF">J0167_37</name>
</gene>
<feature type="transmembrane region" description="Helical" evidence="1">
    <location>
        <begin position="6"/>
        <end position="28"/>
    </location>
</feature>
<dbReference type="InterPro" id="IPR011990">
    <property type="entry name" value="TPR-like_helical_dom_sf"/>
</dbReference>
<geneLocation type="chloroplast" evidence="2"/>
<proteinExistence type="predicted"/>
<organism evidence="2">
    <name type="scientific">Helminthocladia australis</name>
    <dbReference type="NCBI Taxonomy" id="260093"/>
    <lineage>
        <taxon>Eukaryota</taxon>
        <taxon>Rhodophyta</taxon>
        <taxon>Florideophyceae</taxon>
        <taxon>Nemaliophycidae</taxon>
        <taxon>Nemaliales</taxon>
        <taxon>Liagoraceae</taxon>
        <taxon>Helminthocladia</taxon>
    </lineage>
</organism>
<dbReference type="SUPFAM" id="SSF48452">
    <property type="entry name" value="TPR-like"/>
    <property type="match status" value="1"/>
</dbReference>
<keyword evidence="2" id="KW-0934">Plastid</keyword>
<accession>A0A1G4NT97</accession>
<sequence>MPIIYLLSLSILLSPITIILFIQTLNFYSRLKTISTLQNDEETVMSRESAEYTISSIYIHNHKWNKAIIILDNAIKLSTHLKTYHIAQHYNAIGFILQKNKYKILAQKYYYKAYNICPEYNYALNNLKDIETKI</sequence>
<dbReference type="AlphaFoldDB" id="A0A1G4NT97"/>
<dbReference type="RefSeq" id="YP_009313636.1">
    <property type="nucleotide sequence ID" value="NC_031658.1"/>
</dbReference>
<name>A0A1G4NT97_9FLOR</name>
<keyword evidence="2" id="KW-0150">Chloroplast</keyword>
<reference evidence="2" key="2">
    <citation type="submission" date="2016-10" db="EMBL/GenBank/DDBJ databases">
        <authorList>
            <person name="de Groot N.N."/>
        </authorList>
    </citation>
    <scope>NUCLEOTIDE SEQUENCE</scope>
    <source>
        <strain evidence="2">J.0167</strain>
    </source>
</reference>
<evidence type="ECO:0008006" key="3">
    <source>
        <dbReference type="Google" id="ProtNLM"/>
    </source>
</evidence>
<keyword evidence="1" id="KW-0472">Membrane</keyword>
<reference evidence="2" key="1">
    <citation type="submission" date="2016-10" db="EMBL/GenBank/DDBJ databases">
        <title>Chloroplast genomes as a tool to resolve red algal phylogenies: a case study in the Nemaliales.</title>
        <authorList>
            <person name="Costa J.F."/>
            <person name="Lin S.M."/>
            <person name="Macaya E.C."/>
            <person name="Fernandez-Garcia C."/>
            <person name="Verbruggen H."/>
        </authorList>
    </citation>
    <scope>NUCLEOTIDE SEQUENCE</scope>
    <source>
        <strain evidence="2">J.0167</strain>
    </source>
</reference>
<protein>
    <recommendedName>
        <fullName evidence="3">Ycf37</fullName>
    </recommendedName>
</protein>
<evidence type="ECO:0000313" key="2">
    <source>
        <dbReference type="EMBL" id="SCW21890.1"/>
    </source>
</evidence>
<dbReference type="GeneID" id="29998270"/>